<comment type="caution">
    <text evidence="1">The sequence shown here is derived from an EMBL/GenBank/DDBJ whole genome shotgun (WGS) entry which is preliminary data.</text>
</comment>
<dbReference type="EMBL" id="SRYA01000047">
    <property type="protein sequence ID" value="TGY92610.1"/>
    <property type="molecule type" value="Genomic_DNA"/>
</dbReference>
<reference evidence="1" key="1">
    <citation type="submission" date="2019-04" db="EMBL/GenBank/DDBJ databases">
        <title>Microbes associate with the intestines of laboratory mice.</title>
        <authorList>
            <person name="Navarre W."/>
            <person name="Wong E."/>
            <person name="Huang K."/>
            <person name="Tropini C."/>
            <person name="Ng K."/>
            <person name="Yu B."/>
        </authorList>
    </citation>
    <scope>NUCLEOTIDE SEQUENCE</scope>
    <source>
        <strain evidence="1">NM01_1-7b</strain>
    </source>
</reference>
<dbReference type="Proteomes" id="UP000304953">
    <property type="component" value="Unassembled WGS sequence"/>
</dbReference>
<name>A0AC61RSI7_9FIRM</name>
<accession>A0AC61RSI7</accession>
<evidence type="ECO:0000313" key="1">
    <source>
        <dbReference type="EMBL" id="TGY92610.1"/>
    </source>
</evidence>
<evidence type="ECO:0000313" key="2">
    <source>
        <dbReference type="Proteomes" id="UP000304953"/>
    </source>
</evidence>
<protein>
    <submittedName>
        <fullName evidence="1">M56 family metallopeptidase</fullName>
    </submittedName>
</protein>
<keyword evidence="2" id="KW-1185">Reference proteome</keyword>
<proteinExistence type="predicted"/>
<gene>
    <name evidence="1" type="ORF">E5329_19335</name>
</gene>
<organism evidence="1 2">
    <name type="scientific">Petralouisia muris</name>
    <dbReference type="NCBI Taxonomy" id="3032872"/>
    <lineage>
        <taxon>Bacteria</taxon>
        <taxon>Bacillati</taxon>
        <taxon>Bacillota</taxon>
        <taxon>Clostridia</taxon>
        <taxon>Lachnospirales</taxon>
        <taxon>Lachnospiraceae</taxon>
        <taxon>Petralouisia</taxon>
    </lineage>
</organism>
<sequence length="477" mass="55294">MDDKYFFIEIMLVVSVSGSFLFVFTKIFTNICLKGYEVKYEYFLFRVLVIFFLFPAMALSYVIIKNSVKIYQLQIVSDDFVQMKVSDTKFLLFSDEIKGYILLIFAVWLIGAVLNCGIRILRERVVIKRIMEYSEECKEDSINEVRNNLVWELNVRKEIKIYRNEIIASPFSIGILEPKIILPPMKFNEEDLYFILKHEIIHCKRVDILYRIFMVVIRGLHWYNPVLSYFEKDFFNFSEIACDEAVIKDCDLNVRSQYAELILCMLESEQTNINITGFSNREEKYMKRRITHIMRGKKKIRKGIVVLSTALFIFMCPMVTYASIINISNVKNHLTDGLENMYSVVDGYNNEFIEYEEDLSIETGESKERKNFFLITRGNKNVDVTIAGNGEAQFHEVALNKGASIRVTLSSDSAKDSFRAGIVNLKDGKRRYVESIEGSVAYTFSINEKAEYAVYITGQNGKTGKNLNIIGRIAVTY</sequence>